<dbReference type="AlphaFoldDB" id="A0A226E0C2"/>
<comment type="caution">
    <text evidence="2">The sequence shown here is derived from an EMBL/GenBank/DDBJ whole genome shotgun (WGS) entry which is preliminary data.</text>
</comment>
<keyword evidence="1" id="KW-0472">Membrane</keyword>
<sequence>MGVDVILCIILLGFIGIFGGFAAYGCYRCFTDKVESRIHSENSLKKHELFKRYKKSPMFPCFRNGAKYSRHSSPSSTTSTSSFTGTIYTVKSGLSEYYREMEDGKVPFDLLRAYNNNMKDFNTTNSRVLDWTIHNEFVASKKSKQPAEQEIIRAVTAPV</sequence>
<protein>
    <submittedName>
        <fullName evidence="2">Uncharacterized protein</fullName>
    </submittedName>
</protein>
<accession>A0A226E0C2</accession>
<dbReference type="Proteomes" id="UP000198287">
    <property type="component" value="Unassembled WGS sequence"/>
</dbReference>
<dbReference type="EMBL" id="LNIX01000008">
    <property type="protein sequence ID" value="OXA50909.1"/>
    <property type="molecule type" value="Genomic_DNA"/>
</dbReference>
<evidence type="ECO:0000313" key="2">
    <source>
        <dbReference type="EMBL" id="OXA50909.1"/>
    </source>
</evidence>
<keyword evidence="1" id="KW-0812">Transmembrane</keyword>
<feature type="transmembrane region" description="Helical" evidence="1">
    <location>
        <begin position="6"/>
        <end position="27"/>
    </location>
</feature>
<gene>
    <name evidence="2" type="ORF">Fcan01_13913</name>
</gene>
<keyword evidence="1" id="KW-1133">Transmembrane helix</keyword>
<keyword evidence="3" id="KW-1185">Reference proteome</keyword>
<evidence type="ECO:0000256" key="1">
    <source>
        <dbReference type="SAM" id="Phobius"/>
    </source>
</evidence>
<organism evidence="2 3">
    <name type="scientific">Folsomia candida</name>
    <name type="common">Springtail</name>
    <dbReference type="NCBI Taxonomy" id="158441"/>
    <lineage>
        <taxon>Eukaryota</taxon>
        <taxon>Metazoa</taxon>
        <taxon>Ecdysozoa</taxon>
        <taxon>Arthropoda</taxon>
        <taxon>Hexapoda</taxon>
        <taxon>Collembola</taxon>
        <taxon>Entomobryomorpha</taxon>
        <taxon>Isotomoidea</taxon>
        <taxon>Isotomidae</taxon>
        <taxon>Proisotominae</taxon>
        <taxon>Folsomia</taxon>
    </lineage>
</organism>
<name>A0A226E0C2_FOLCA</name>
<proteinExistence type="predicted"/>
<reference evidence="2 3" key="1">
    <citation type="submission" date="2015-12" db="EMBL/GenBank/DDBJ databases">
        <title>The genome of Folsomia candida.</title>
        <authorList>
            <person name="Faddeeva A."/>
            <person name="Derks M.F."/>
            <person name="Anvar Y."/>
            <person name="Smit S."/>
            <person name="Van Straalen N."/>
            <person name="Roelofs D."/>
        </authorList>
    </citation>
    <scope>NUCLEOTIDE SEQUENCE [LARGE SCALE GENOMIC DNA]</scope>
    <source>
        <strain evidence="2 3">VU population</strain>
        <tissue evidence="2">Whole body</tissue>
    </source>
</reference>
<evidence type="ECO:0000313" key="3">
    <source>
        <dbReference type="Proteomes" id="UP000198287"/>
    </source>
</evidence>